<proteinExistence type="predicted"/>
<accession>A0A521FET1</accession>
<feature type="compositionally biased region" description="Basic and acidic residues" evidence="1">
    <location>
        <begin position="566"/>
        <end position="584"/>
    </location>
</feature>
<keyword evidence="3" id="KW-1185">Reference proteome</keyword>
<dbReference type="AlphaFoldDB" id="A0A521FET1"/>
<dbReference type="SUPFAM" id="SSF48208">
    <property type="entry name" value="Six-hairpin glycosidases"/>
    <property type="match status" value="1"/>
</dbReference>
<protein>
    <submittedName>
        <fullName evidence="2">Pectate lyase</fullName>
    </submittedName>
</protein>
<evidence type="ECO:0000256" key="1">
    <source>
        <dbReference type="SAM" id="MobiDB-lite"/>
    </source>
</evidence>
<dbReference type="EMBL" id="FXTP01000017">
    <property type="protein sequence ID" value="SMO94171.1"/>
    <property type="molecule type" value="Genomic_DNA"/>
</dbReference>
<dbReference type="InterPro" id="IPR010702">
    <property type="entry name" value="Pectate_lyase_2"/>
</dbReference>
<gene>
    <name evidence="2" type="ORF">SAMN06265219_11761</name>
</gene>
<dbReference type="GO" id="GO:0045490">
    <property type="term" value="P:pectin catabolic process"/>
    <property type="evidence" value="ECO:0007669"/>
    <property type="project" value="InterPro"/>
</dbReference>
<reference evidence="2 3" key="1">
    <citation type="submission" date="2017-05" db="EMBL/GenBank/DDBJ databases">
        <authorList>
            <person name="Varghese N."/>
            <person name="Submissions S."/>
        </authorList>
    </citation>
    <scope>NUCLEOTIDE SEQUENCE [LARGE SCALE GENOMIC DNA]</scope>
    <source>
        <strain evidence="2 3">DSM 21985</strain>
    </source>
</reference>
<dbReference type="Proteomes" id="UP000317557">
    <property type="component" value="Unassembled WGS sequence"/>
</dbReference>
<dbReference type="GO" id="GO:0016837">
    <property type="term" value="F:carbon-oxygen lyase activity, acting on polysaccharides"/>
    <property type="evidence" value="ECO:0007669"/>
    <property type="project" value="InterPro"/>
</dbReference>
<evidence type="ECO:0000313" key="2">
    <source>
        <dbReference type="EMBL" id="SMO94171.1"/>
    </source>
</evidence>
<evidence type="ECO:0000313" key="3">
    <source>
        <dbReference type="Proteomes" id="UP000317557"/>
    </source>
</evidence>
<dbReference type="Gene3D" id="1.50.10.20">
    <property type="match status" value="1"/>
</dbReference>
<sequence length="584" mass="65702">MQPIDNLFSNSNVGIFISQTGSWGRVFSLALLLMFISFDVKAQASTKSSPYLDAVKTFADNVLTQGKDTYGDVHSSLFVDGINVRTREPVRWGYDDQSWIISNFGSQQNLMRTLVGLSELTGDKAYRKAGEAAVKEMFANHSDETGLLYWGGHQFVDLETMENQFKGRPHELKNNYPFYEFMWEVDSAATRKMLHAMWNAHILEWEKLDLNRHGEYDLEMGPLWEHKFHHPKPFFEGEGLTFINAGTDMIQSALSLYLLGGEDKAKTWGIRLYKQYVQARHPNTGLGVYQYSQPKRHEMPPAEGPLTGELTFSRYGDRAANQFGEVYGDVALEGNVLWGGRMETLYGRSPVMLLYLAEKLEGTEAGDYLLNHSLEGLIAYTQQAYVPEENHFKPMWADGTDLTGKLMPRTGYYGKKGTPFRAFEPTGPVILAAAKAVRLSGGNSALWQKVRHMFINEGLGDPGVEYGEQPDLNMGTEVSNATLLAAVLELHKSLDEPSFLELAERIGDNILSVKFHHGFFMDTANHKYAKFDRPEPVVLLMLEAARQGKPDIVPPYLTGYGSTDGEPEKGGRPTDETFYEETFK</sequence>
<dbReference type="Pfam" id="PF06917">
    <property type="entry name" value="Pectate_lyase_2"/>
    <property type="match status" value="1"/>
</dbReference>
<dbReference type="Gene3D" id="3.90.105.40">
    <property type="match status" value="1"/>
</dbReference>
<name>A0A521FET1_9BACT</name>
<dbReference type="InterPro" id="IPR008928">
    <property type="entry name" value="6-hairpin_glycosidase_sf"/>
</dbReference>
<dbReference type="GO" id="GO:0042597">
    <property type="term" value="C:periplasmic space"/>
    <property type="evidence" value="ECO:0007669"/>
    <property type="project" value="InterPro"/>
</dbReference>
<organism evidence="2 3">
    <name type="scientific">Gracilimonas mengyeensis</name>
    <dbReference type="NCBI Taxonomy" id="1302730"/>
    <lineage>
        <taxon>Bacteria</taxon>
        <taxon>Pseudomonadati</taxon>
        <taxon>Balneolota</taxon>
        <taxon>Balneolia</taxon>
        <taxon>Balneolales</taxon>
        <taxon>Balneolaceae</taxon>
        <taxon>Gracilimonas</taxon>
    </lineage>
</organism>
<dbReference type="Gene3D" id="2.30.30.880">
    <property type="match status" value="1"/>
</dbReference>
<feature type="region of interest" description="Disordered" evidence="1">
    <location>
        <begin position="556"/>
        <end position="584"/>
    </location>
</feature>
<dbReference type="OrthoDB" id="92725at2"/>
<keyword evidence="2" id="KW-0456">Lyase</keyword>